<evidence type="ECO:0000313" key="2">
    <source>
        <dbReference type="Proteomes" id="UP000199595"/>
    </source>
</evidence>
<sequence>MKLAQQLANRLNEVLINGKWVTGTNIKSEIINLDWKTATKKINNLNSIADLVFHIDYYIAGVLNVLEGGDLEIKDKFSFNYPPIKSKKDWNALVSKFCKDSEKFITLVSNFTDKELKNSFVNPKYGDFYRNINVIIEHSYYHFGQIILLKKMLKPITKD</sequence>
<dbReference type="SUPFAM" id="SSF109854">
    <property type="entry name" value="DinB/YfiT-like putative metalloenzymes"/>
    <property type="match status" value="1"/>
</dbReference>
<dbReference type="EMBL" id="FNNJ01000010">
    <property type="protein sequence ID" value="SDX86460.1"/>
    <property type="molecule type" value="Genomic_DNA"/>
</dbReference>
<dbReference type="Gene3D" id="1.20.120.450">
    <property type="entry name" value="dinb family like domain"/>
    <property type="match status" value="1"/>
</dbReference>
<name>A0A1H3F6A4_9FLAO</name>
<dbReference type="OrthoDB" id="9814103at2"/>
<dbReference type="STRING" id="762486.SAMN05444411_110138"/>
<accession>A0A1H3F6A4</accession>
<protein>
    <recommendedName>
        <fullName evidence="3">DinB superfamily protein</fullName>
    </recommendedName>
</protein>
<keyword evidence="2" id="KW-1185">Reference proteome</keyword>
<proteinExistence type="predicted"/>
<dbReference type="InterPro" id="IPR034660">
    <property type="entry name" value="DinB/YfiT-like"/>
</dbReference>
<dbReference type="Proteomes" id="UP000199595">
    <property type="component" value="Unassembled WGS sequence"/>
</dbReference>
<evidence type="ECO:0008006" key="3">
    <source>
        <dbReference type="Google" id="ProtNLM"/>
    </source>
</evidence>
<organism evidence="1 2">
    <name type="scientific">Lutibacter oricola</name>
    <dbReference type="NCBI Taxonomy" id="762486"/>
    <lineage>
        <taxon>Bacteria</taxon>
        <taxon>Pseudomonadati</taxon>
        <taxon>Bacteroidota</taxon>
        <taxon>Flavobacteriia</taxon>
        <taxon>Flavobacteriales</taxon>
        <taxon>Flavobacteriaceae</taxon>
        <taxon>Lutibacter</taxon>
    </lineage>
</organism>
<dbReference type="AlphaFoldDB" id="A0A1H3F6A4"/>
<dbReference type="RefSeq" id="WP_090125436.1">
    <property type="nucleotide sequence ID" value="NZ_FNNJ01000010.1"/>
</dbReference>
<reference evidence="1 2" key="1">
    <citation type="submission" date="2016-10" db="EMBL/GenBank/DDBJ databases">
        <authorList>
            <person name="de Groot N.N."/>
        </authorList>
    </citation>
    <scope>NUCLEOTIDE SEQUENCE [LARGE SCALE GENOMIC DNA]</scope>
    <source>
        <strain evidence="1 2">DSM 24956</strain>
    </source>
</reference>
<gene>
    <name evidence="1" type="ORF">SAMN05444411_110138</name>
</gene>
<evidence type="ECO:0000313" key="1">
    <source>
        <dbReference type="EMBL" id="SDX86460.1"/>
    </source>
</evidence>